<proteinExistence type="predicted"/>
<dbReference type="InParanoid" id="A0A804HYT8"/>
<reference evidence="1" key="1">
    <citation type="submission" date="2021-03" db="EMBL/GenBank/DDBJ databases">
        <authorList>
            <consortium name="Genoscope - CEA"/>
            <person name="William W."/>
        </authorList>
    </citation>
    <scope>NUCLEOTIDE SEQUENCE</scope>
    <source>
        <strain evidence="1">Doubled-haploid Pahang</strain>
    </source>
</reference>
<name>A0A804HYT8_MUSAM</name>
<accession>A0A804HYT8</accession>
<reference evidence="2" key="2">
    <citation type="submission" date="2021-05" db="UniProtKB">
        <authorList>
            <consortium name="EnsemblPlants"/>
        </authorList>
    </citation>
    <scope>IDENTIFICATION</scope>
    <source>
        <strain evidence="2">subsp. malaccensis</strain>
    </source>
</reference>
<dbReference type="EnsemblPlants" id="Ma02_t03380.1">
    <property type="protein sequence ID" value="Ma02_p03380.1"/>
    <property type="gene ID" value="Ma02_g03380"/>
</dbReference>
<gene>
    <name evidence="1" type="ORF">GSMUA_58670.1</name>
</gene>
<protein>
    <submittedName>
        <fullName evidence="1">(wild Malaysian banana) hypothetical protein</fullName>
    </submittedName>
</protein>
<evidence type="ECO:0000313" key="3">
    <source>
        <dbReference type="Proteomes" id="UP000012960"/>
    </source>
</evidence>
<evidence type="ECO:0000313" key="1">
    <source>
        <dbReference type="EMBL" id="CAG1860973.1"/>
    </source>
</evidence>
<dbReference type="Gramene" id="Ma02_t03380.1">
    <property type="protein sequence ID" value="Ma02_p03380.1"/>
    <property type="gene ID" value="Ma02_g03380"/>
</dbReference>
<dbReference type="EMBL" id="HG996467">
    <property type="protein sequence ID" value="CAG1860973.1"/>
    <property type="molecule type" value="Genomic_DNA"/>
</dbReference>
<organism evidence="2 3">
    <name type="scientific">Musa acuminata subsp. malaccensis</name>
    <name type="common">Wild banana</name>
    <name type="synonym">Musa malaccensis</name>
    <dbReference type="NCBI Taxonomy" id="214687"/>
    <lineage>
        <taxon>Eukaryota</taxon>
        <taxon>Viridiplantae</taxon>
        <taxon>Streptophyta</taxon>
        <taxon>Embryophyta</taxon>
        <taxon>Tracheophyta</taxon>
        <taxon>Spermatophyta</taxon>
        <taxon>Magnoliopsida</taxon>
        <taxon>Liliopsida</taxon>
        <taxon>Zingiberales</taxon>
        <taxon>Musaceae</taxon>
        <taxon>Musa</taxon>
    </lineage>
</organism>
<evidence type="ECO:0000313" key="2">
    <source>
        <dbReference type="EnsemblPlants" id="Ma02_p03380.1"/>
    </source>
</evidence>
<dbReference type="AlphaFoldDB" id="A0A804HYT8"/>
<sequence length="112" mass="13159">MINHSEVSFSTIYRPSTFALMVMEHFLLNRLRLMDSMRSQELEFLPNIEEYNLPAANMFQNSEALAEGWETDPSYNPLNNYAIFPTAFEIERHAEKGKKVTNLKEEWEIIIN</sequence>
<dbReference type="Proteomes" id="UP000012960">
    <property type="component" value="Unplaced"/>
</dbReference>
<keyword evidence="3" id="KW-1185">Reference proteome</keyword>